<dbReference type="Pfam" id="PF13639">
    <property type="entry name" value="zf-RING_2"/>
    <property type="match status" value="1"/>
</dbReference>
<evidence type="ECO:0000256" key="5">
    <source>
        <dbReference type="SAM" id="MobiDB-lite"/>
    </source>
</evidence>
<reference evidence="7" key="1">
    <citation type="submission" date="2020-07" db="EMBL/GenBank/DDBJ databases">
        <title>Genome sequence and genetic diversity analysis of an under-domesticated orphan crop, white fonio (Digitaria exilis).</title>
        <authorList>
            <person name="Bennetzen J.L."/>
            <person name="Chen S."/>
            <person name="Ma X."/>
            <person name="Wang X."/>
            <person name="Yssel A.E.J."/>
            <person name="Chaluvadi S.R."/>
            <person name="Johnson M."/>
            <person name="Gangashetty P."/>
            <person name="Hamidou F."/>
            <person name="Sanogo M.D."/>
            <person name="Zwaenepoel A."/>
            <person name="Wallace J."/>
            <person name="Van De Peer Y."/>
            <person name="Van Deynze A."/>
        </authorList>
    </citation>
    <scope>NUCLEOTIDE SEQUENCE</scope>
    <source>
        <tissue evidence="7">Leaves</tissue>
    </source>
</reference>
<dbReference type="SUPFAM" id="SSF57850">
    <property type="entry name" value="RING/U-box"/>
    <property type="match status" value="1"/>
</dbReference>
<dbReference type="InterPro" id="IPR013083">
    <property type="entry name" value="Znf_RING/FYVE/PHD"/>
</dbReference>
<dbReference type="PANTHER" id="PTHR45931:SF23">
    <property type="entry name" value="OS12G0134500 PROTEIN"/>
    <property type="match status" value="1"/>
</dbReference>
<dbReference type="Proteomes" id="UP000636709">
    <property type="component" value="Unassembled WGS sequence"/>
</dbReference>
<dbReference type="OrthoDB" id="21204at2759"/>
<dbReference type="PROSITE" id="PS50089">
    <property type="entry name" value="ZF_RING_2"/>
    <property type="match status" value="1"/>
</dbReference>
<dbReference type="SMART" id="SM00184">
    <property type="entry name" value="RING"/>
    <property type="match status" value="1"/>
</dbReference>
<keyword evidence="1" id="KW-0479">Metal-binding</keyword>
<dbReference type="GO" id="GO:0061630">
    <property type="term" value="F:ubiquitin protein ligase activity"/>
    <property type="evidence" value="ECO:0007669"/>
    <property type="project" value="TreeGrafter"/>
</dbReference>
<comment type="caution">
    <text evidence="7">The sequence shown here is derived from an EMBL/GenBank/DDBJ whole genome shotgun (WGS) entry which is preliminary data.</text>
</comment>
<dbReference type="GO" id="GO:0006511">
    <property type="term" value="P:ubiquitin-dependent protein catabolic process"/>
    <property type="evidence" value="ECO:0007669"/>
    <property type="project" value="TreeGrafter"/>
</dbReference>
<evidence type="ECO:0000256" key="3">
    <source>
        <dbReference type="ARBA" id="ARBA00022833"/>
    </source>
</evidence>
<name>A0A835BP55_9POAL</name>
<organism evidence="7 8">
    <name type="scientific">Digitaria exilis</name>
    <dbReference type="NCBI Taxonomy" id="1010633"/>
    <lineage>
        <taxon>Eukaryota</taxon>
        <taxon>Viridiplantae</taxon>
        <taxon>Streptophyta</taxon>
        <taxon>Embryophyta</taxon>
        <taxon>Tracheophyta</taxon>
        <taxon>Spermatophyta</taxon>
        <taxon>Magnoliopsida</taxon>
        <taxon>Liliopsida</taxon>
        <taxon>Poales</taxon>
        <taxon>Poaceae</taxon>
        <taxon>PACMAD clade</taxon>
        <taxon>Panicoideae</taxon>
        <taxon>Panicodae</taxon>
        <taxon>Paniceae</taxon>
        <taxon>Anthephorinae</taxon>
        <taxon>Digitaria</taxon>
    </lineage>
</organism>
<evidence type="ECO:0000313" key="7">
    <source>
        <dbReference type="EMBL" id="KAF8707128.1"/>
    </source>
</evidence>
<feature type="domain" description="RING-type" evidence="6">
    <location>
        <begin position="107"/>
        <end position="148"/>
    </location>
</feature>
<dbReference type="InterPro" id="IPR051834">
    <property type="entry name" value="RING_finger_E3_ligase"/>
</dbReference>
<sequence>MAGSDTYGGNVSPVASDAESPQLVSTVDELIALVRAAPPPAPGVGPFTFQFMLTLHALELGDGDLPPWDGDGVVAASDGRFVPASSEAMARLRETTVAEETREEDECAVCLKSFEEGDRMGAMPCSHEFHDGCIRRWLAISRLCPLCRFALQSPPRGS</sequence>
<dbReference type="Gene3D" id="3.30.40.10">
    <property type="entry name" value="Zinc/RING finger domain, C3HC4 (zinc finger)"/>
    <property type="match status" value="1"/>
</dbReference>
<keyword evidence="2 4" id="KW-0863">Zinc-finger</keyword>
<evidence type="ECO:0000256" key="4">
    <source>
        <dbReference type="PROSITE-ProRule" id="PRU00175"/>
    </source>
</evidence>
<accession>A0A835BP55</accession>
<dbReference type="PANTHER" id="PTHR45931">
    <property type="entry name" value="SI:CH211-59O9.10"/>
    <property type="match status" value="1"/>
</dbReference>
<feature type="region of interest" description="Disordered" evidence="5">
    <location>
        <begin position="1"/>
        <end position="20"/>
    </location>
</feature>
<proteinExistence type="predicted"/>
<protein>
    <recommendedName>
        <fullName evidence="6">RING-type domain-containing protein</fullName>
    </recommendedName>
</protein>
<dbReference type="InterPro" id="IPR001841">
    <property type="entry name" value="Znf_RING"/>
</dbReference>
<evidence type="ECO:0000259" key="6">
    <source>
        <dbReference type="PROSITE" id="PS50089"/>
    </source>
</evidence>
<keyword evidence="8" id="KW-1185">Reference proteome</keyword>
<dbReference type="GO" id="GO:0008270">
    <property type="term" value="F:zinc ion binding"/>
    <property type="evidence" value="ECO:0007669"/>
    <property type="project" value="UniProtKB-KW"/>
</dbReference>
<dbReference type="Gramene" id="Dexi3B01G0002530.1">
    <property type="protein sequence ID" value="Dexi3B01G0002530.1:cds"/>
    <property type="gene ID" value="Dexi3B01G0002530"/>
</dbReference>
<dbReference type="GO" id="GO:0005634">
    <property type="term" value="C:nucleus"/>
    <property type="evidence" value="ECO:0007669"/>
    <property type="project" value="TreeGrafter"/>
</dbReference>
<dbReference type="EMBL" id="JACEFO010001762">
    <property type="protein sequence ID" value="KAF8707128.1"/>
    <property type="molecule type" value="Genomic_DNA"/>
</dbReference>
<evidence type="ECO:0000256" key="1">
    <source>
        <dbReference type="ARBA" id="ARBA00022723"/>
    </source>
</evidence>
<keyword evidence="3" id="KW-0862">Zinc</keyword>
<gene>
    <name evidence="7" type="ORF">HU200_030367</name>
</gene>
<dbReference type="AlphaFoldDB" id="A0A835BP55"/>
<evidence type="ECO:0000256" key="2">
    <source>
        <dbReference type="ARBA" id="ARBA00022771"/>
    </source>
</evidence>
<evidence type="ECO:0000313" key="8">
    <source>
        <dbReference type="Proteomes" id="UP000636709"/>
    </source>
</evidence>